<proteinExistence type="predicted"/>
<sequence length="99" mass="11378">MIFSIVLIAVLILSLSFLGFSFIYPCSFIRCPALFAVLLHRHFSYRHPYTLHPYSNSRSDSVSVCKHDTLHNTFTDYNNKCTPVSVPILTITSHHIMFD</sequence>
<dbReference type="AlphaFoldDB" id="A0A0C3F2P7"/>
<dbReference type="Proteomes" id="UP000054166">
    <property type="component" value="Unassembled WGS sequence"/>
</dbReference>
<reference evidence="1 2" key="1">
    <citation type="submission" date="2014-04" db="EMBL/GenBank/DDBJ databases">
        <authorList>
            <consortium name="DOE Joint Genome Institute"/>
            <person name="Kuo A."/>
            <person name="Tarkka M."/>
            <person name="Buscot F."/>
            <person name="Kohler A."/>
            <person name="Nagy L.G."/>
            <person name="Floudas D."/>
            <person name="Copeland A."/>
            <person name="Barry K.W."/>
            <person name="Cichocki N."/>
            <person name="Veneault-Fourrey C."/>
            <person name="LaButti K."/>
            <person name="Lindquist E.A."/>
            <person name="Lipzen A."/>
            <person name="Lundell T."/>
            <person name="Morin E."/>
            <person name="Murat C."/>
            <person name="Sun H."/>
            <person name="Tunlid A."/>
            <person name="Henrissat B."/>
            <person name="Grigoriev I.V."/>
            <person name="Hibbett D.S."/>
            <person name="Martin F."/>
            <person name="Nordberg H.P."/>
            <person name="Cantor M.N."/>
            <person name="Hua S.X."/>
        </authorList>
    </citation>
    <scope>NUCLEOTIDE SEQUENCE [LARGE SCALE GENOMIC DNA]</scope>
    <source>
        <strain evidence="1 2">F 1598</strain>
    </source>
</reference>
<dbReference type="EMBL" id="KN833065">
    <property type="protein sequence ID" value="KIM74166.1"/>
    <property type="molecule type" value="Genomic_DNA"/>
</dbReference>
<organism evidence="1 2">
    <name type="scientific">Piloderma croceum (strain F 1598)</name>
    <dbReference type="NCBI Taxonomy" id="765440"/>
    <lineage>
        <taxon>Eukaryota</taxon>
        <taxon>Fungi</taxon>
        <taxon>Dikarya</taxon>
        <taxon>Basidiomycota</taxon>
        <taxon>Agaricomycotina</taxon>
        <taxon>Agaricomycetes</taxon>
        <taxon>Agaricomycetidae</taxon>
        <taxon>Atheliales</taxon>
        <taxon>Atheliaceae</taxon>
        <taxon>Piloderma</taxon>
    </lineage>
</organism>
<protein>
    <submittedName>
        <fullName evidence="1">Uncharacterized protein</fullName>
    </submittedName>
</protein>
<accession>A0A0C3F2P7</accession>
<gene>
    <name evidence="1" type="ORF">PILCRDRAFT_710708</name>
</gene>
<name>A0A0C3F2P7_PILCF</name>
<dbReference type="InParanoid" id="A0A0C3F2P7"/>
<evidence type="ECO:0000313" key="1">
    <source>
        <dbReference type="EMBL" id="KIM74166.1"/>
    </source>
</evidence>
<reference evidence="2" key="2">
    <citation type="submission" date="2015-01" db="EMBL/GenBank/DDBJ databases">
        <title>Evolutionary Origins and Diversification of the Mycorrhizal Mutualists.</title>
        <authorList>
            <consortium name="DOE Joint Genome Institute"/>
            <consortium name="Mycorrhizal Genomics Consortium"/>
            <person name="Kohler A."/>
            <person name="Kuo A."/>
            <person name="Nagy L.G."/>
            <person name="Floudas D."/>
            <person name="Copeland A."/>
            <person name="Barry K.W."/>
            <person name="Cichocki N."/>
            <person name="Veneault-Fourrey C."/>
            <person name="LaButti K."/>
            <person name="Lindquist E.A."/>
            <person name="Lipzen A."/>
            <person name="Lundell T."/>
            <person name="Morin E."/>
            <person name="Murat C."/>
            <person name="Riley R."/>
            <person name="Ohm R."/>
            <person name="Sun H."/>
            <person name="Tunlid A."/>
            <person name="Henrissat B."/>
            <person name="Grigoriev I.V."/>
            <person name="Hibbett D.S."/>
            <person name="Martin F."/>
        </authorList>
    </citation>
    <scope>NUCLEOTIDE SEQUENCE [LARGE SCALE GENOMIC DNA]</scope>
    <source>
        <strain evidence="2">F 1598</strain>
    </source>
</reference>
<keyword evidence="2" id="KW-1185">Reference proteome</keyword>
<dbReference type="HOGENOM" id="CLU_2321225_0_0_1"/>
<evidence type="ECO:0000313" key="2">
    <source>
        <dbReference type="Proteomes" id="UP000054166"/>
    </source>
</evidence>